<keyword evidence="10" id="KW-1185">Reference proteome</keyword>
<feature type="signal peptide" evidence="8">
    <location>
        <begin position="1"/>
        <end position="28"/>
    </location>
</feature>
<proteinExistence type="inferred from homology"/>
<evidence type="ECO:0000256" key="1">
    <source>
        <dbReference type="ARBA" id="ARBA00004442"/>
    </source>
</evidence>
<comment type="subcellular location">
    <subcellularLocation>
        <location evidence="1">Cell outer membrane</location>
    </subcellularLocation>
</comment>
<dbReference type="RefSeq" id="WP_149424800.1">
    <property type="nucleotide sequence ID" value="NZ_CP022579.1"/>
</dbReference>
<dbReference type="InterPro" id="IPR009746">
    <property type="entry name" value="LipidA_acyl_PagP"/>
</dbReference>
<dbReference type="EMBL" id="CP022579">
    <property type="protein sequence ID" value="QEL64046.1"/>
    <property type="molecule type" value="Genomic_DNA"/>
</dbReference>
<evidence type="ECO:0000256" key="4">
    <source>
        <dbReference type="ARBA" id="ARBA00022729"/>
    </source>
</evidence>
<keyword evidence="7" id="KW-0012">Acyltransferase</keyword>
<dbReference type="NCBIfam" id="NF008271">
    <property type="entry name" value="PRK11045.1"/>
    <property type="match status" value="1"/>
</dbReference>
<dbReference type="KEGG" id="otr:OTERR_05700"/>
<keyword evidence="6" id="KW-0998">Cell outer membrane</keyword>
<evidence type="ECO:0000256" key="8">
    <source>
        <dbReference type="SAM" id="SignalP"/>
    </source>
</evidence>
<organism evidence="9 10">
    <name type="scientific">Oryzomicrobium terrae</name>
    <dbReference type="NCBI Taxonomy" id="1735038"/>
    <lineage>
        <taxon>Bacteria</taxon>
        <taxon>Pseudomonadati</taxon>
        <taxon>Pseudomonadota</taxon>
        <taxon>Betaproteobacteria</taxon>
        <taxon>Rhodocyclales</taxon>
        <taxon>Rhodocyclaceae</taxon>
        <taxon>Oryzomicrobium</taxon>
    </lineage>
</organism>
<dbReference type="GO" id="GO:0009279">
    <property type="term" value="C:cell outer membrane"/>
    <property type="evidence" value="ECO:0007669"/>
    <property type="project" value="UniProtKB-SubCell"/>
</dbReference>
<protein>
    <submittedName>
        <fullName evidence="9">Lipid IVA palmitoyltransferase</fullName>
    </submittedName>
</protein>
<keyword evidence="3 9" id="KW-0808">Transferase</keyword>
<dbReference type="SUPFAM" id="SSF56925">
    <property type="entry name" value="OMPA-like"/>
    <property type="match status" value="1"/>
</dbReference>
<evidence type="ECO:0000313" key="10">
    <source>
        <dbReference type="Proteomes" id="UP000323671"/>
    </source>
</evidence>
<evidence type="ECO:0000256" key="7">
    <source>
        <dbReference type="ARBA" id="ARBA00023315"/>
    </source>
</evidence>
<keyword evidence="4 8" id="KW-0732">Signal</keyword>
<reference evidence="9 10" key="1">
    <citation type="submission" date="2017-07" db="EMBL/GenBank/DDBJ databases">
        <title>Complete genome sequence of Oryzomicrobium terrae TPP412.</title>
        <authorList>
            <person name="Chiu L.-W."/>
            <person name="Lo K.-J."/>
            <person name="Tsai Y.-M."/>
            <person name="Lin S.-S."/>
            <person name="Kuo C.-H."/>
            <person name="Liu C.-T."/>
        </authorList>
    </citation>
    <scope>NUCLEOTIDE SEQUENCE [LARGE SCALE GENOMIC DNA]</scope>
    <source>
        <strain evidence="9 10">TPP412</strain>
    </source>
</reference>
<comment type="similarity">
    <text evidence="2">Belongs to the lipid A palmitoyltransferase family.</text>
</comment>
<dbReference type="InterPro" id="IPR011250">
    <property type="entry name" value="OMP/PagP_B-barrel"/>
</dbReference>
<dbReference type="Proteomes" id="UP000323671">
    <property type="component" value="Chromosome"/>
</dbReference>
<dbReference type="AlphaFoldDB" id="A0A5C1E542"/>
<sequence length="203" mass="22378">MPRRFACSLGAALALWGALLASPGAVLADDAGATDVAPATRADAAEGSWLERARQKLATIWNDGRNELYVPLETYHLRSAYTREKIDSFNETPLGLGLGRGIYDADGDWHGLYAMGFQDSHYKPEYMVGYGYKTYWRLAGELKFGLGYSAFLTARADIGRYTPIPGILPLASLEYRDVSFDTAYVPGGRGNGNILFFWGKVRF</sequence>
<feature type="chain" id="PRO_5022989478" evidence="8">
    <location>
        <begin position="29"/>
        <end position="203"/>
    </location>
</feature>
<gene>
    <name evidence="9" type="primary">pagP</name>
    <name evidence="9" type="ORF">OTERR_05700</name>
</gene>
<accession>A0A5C1E542</accession>
<evidence type="ECO:0000256" key="5">
    <source>
        <dbReference type="ARBA" id="ARBA00023136"/>
    </source>
</evidence>
<dbReference type="Gene3D" id="2.40.160.20">
    <property type="match status" value="1"/>
</dbReference>
<keyword evidence="5" id="KW-0472">Membrane</keyword>
<dbReference type="GO" id="GO:0016746">
    <property type="term" value="F:acyltransferase activity"/>
    <property type="evidence" value="ECO:0007669"/>
    <property type="project" value="UniProtKB-KW"/>
</dbReference>
<name>A0A5C1E542_9RHOO</name>
<evidence type="ECO:0000256" key="3">
    <source>
        <dbReference type="ARBA" id="ARBA00022679"/>
    </source>
</evidence>
<evidence type="ECO:0000256" key="6">
    <source>
        <dbReference type="ARBA" id="ARBA00023237"/>
    </source>
</evidence>
<evidence type="ECO:0000313" key="9">
    <source>
        <dbReference type="EMBL" id="QEL64046.1"/>
    </source>
</evidence>
<evidence type="ECO:0000256" key="2">
    <source>
        <dbReference type="ARBA" id="ARBA00006368"/>
    </source>
</evidence>
<dbReference type="Pfam" id="PF07017">
    <property type="entry name" value="PagP"/>
    <property type="match status" value="1"/>
</dbReference>